<comment type="caution">
    <text evidence="9">The sequence shown here is derived from an EMBL/GenBank/DDBJ whole genome shotgun (WGS) entry which is preliminary data.</text>
</comment>
<evidence type="ECO:0000313" key="10">
    <source>
        <dbReference type="Proteomes" id="UP001291930"/>
    </source>
</evidence>
<gene>
    <name evidence="9" type="ORF">U2I54_22365</name>
</gene>
<dbReference type="InterPro" id="IPR037185">
    <property type="entry name" value="EmrE-like"/>
</dbReference>
<evidence type="ECO:0000256" key="6">
    <source>
        <dbReference type="ARBA" id="ARBA00023136"/>
    </source>
</evidence>
<evidence type="ECO:0000256" key="7">
    <source>
        <dbReference type="SAM" id="Phobius"/>
    </source>
</evidence>
<feature type="transmembrane region" description="Helical" evidence="7">
    <location>
        <begin position="89"/>
        <end position="108"/>
    </location>
</feature>
<accession>A0ABU5K243</accession>
<dbReference type="Gene3D" id="1.10.3730.20">
    <property type="match status" value="1"/>
</dbReference>
<dbReference type="EMBL" id="JAXOVW010000080">
    <property type="protein sequence ID" value="MDZ5609723.1"/>
    <property type="molecule type" value="Genomic_DNA"/>
</dbReference>
<proteinExistence type="inferred from homology"/>
<feature type="transmembrane region" description="Helical" evidence="7">
    <location>
        <begin position="144"/>
        <end position="165"/>
    </location>
</feature>
<comment type="similarity">
    <text evidence="2">Belongs to the EamA transporter family.</text>
</comment>
<protein>
    <submittedName>
        <fullName evidence="9">EamA family transporter</fullName>
    </submittedName>
</protein>
<dbReference type="RefSeq" id="WP_374219123.1">
    <property type="nucleotide sequence ID" value="NZ_JAXOVW010000080.1"/>
</dbReference>
<feature type="transmembrane region" description="Helical" evidence="7">
    <location>
        <begin position="120"/>
        <end position="138"/>
    </location>
</feature>
<dbReference type="SUPFAM" id="SSF103481">
    <property type="entry name" value="Multidrug resistance efflux transporter EmrE"/>
    <property type="match status" value="2"/>
</dbReference>
<evidence type="ECO:0000256" key="4">
    <source>
        <dbReference type="ARBA" id="ARBA00022692"/>
    </source>
</evidence>
<evidence type="ECO:0000256" key="5">
    <source>
        <dbReference type="ARBA" id="ARBA00022989"/>
    </source>
</evidence>
<feature type="domain" description="EamA" evidence="8">
    <location>
        <begin position="148"/>
        <end position="287"/>
    </location>
</feature>
<feature type="transmembrane region" description="Helical" evidence="7">
    <location>
        <begin position="177"/>
        <end position="201"/>
    </location>
</feature>
<dbReference type="PANTHER" id="PTHR32322">
    <property type="entry name" value="INNER MEMBRANE TRANSPORTER"/>
    <property type="match status" value="1"/>
</dbReference>
<feature type="transmembrane region" description="Helical" evidence="7">
    <location>
        <begin position="213"/>
        <end position="236"/>
    </location>
</feature>
<feature type="domain" description="EamA" evidence="8">
    <location>
        <begin position="3"/>
        <end position="134"/>
    </location>
</feature>
<feature type="transmembrane region" description="Helical" evidence="7">
    <location>
        <begin position="30"/>
        <end position="52"/>
    </location>
</feature>
<reference evidence="10" key="1">
    <citation type="submission" date="2023-11" db="EMBL/GenBank/DDBJ databases">
        <title>Genome Sequence of Bacillus pseudomycoides stain BUPM19.</title>
        <authorList>
            <person name="Farhat A."/>
        </authorList>
    </citation>
    <scope>NUCLEOTIDE SEQUENCE [LARGE SCALE GENOMIC DNA]</scope>
    <source>
        <strain evidence="10">BUPM19</strain>
    </source>
</reference>
<keyword evidence="6 7" id="KW-0472">Membrane</keyword>
<dbReference type="Proteomes" id="UP001291930">
    <property type="component" value="Unassembled WGS sequence"/>
</dbReference>
<dbReference type="InterPro" id="IPR050638">
    <property type="entry name" value="AA-Vitamin_Transporters"/>
</dbReference>
<dbReference type="PANTHER" id="PTHR32322:SF18">
    <property type="entry name" value="S-ADENOSYLMETHIONINE_S-ADENOSYLHOMOCYSTEINE TRANSPORTER"/>
    <property type="match status" value="1"/>
</dbReference>
<name>A0ABU5K243_9BACI</name>
<evidence type="ECO:0000259" key="8">
    <source>
        <dbReference type="Pfam" id="PF00892"/>
    </source>
</evidence>
<keyword evidence="10" id="KW-1185">Reference proteome</keyword>
<dbReference type="Pfam" id="PF00892">
    <property type="entry name" value="EamA"/>
    <property type="match status" value="2"/>
</dbReference>
<feature type="transmembrane region" description="Helical" evidence="7">
    <location>
        <begin position="248"/>
        <end position="264"/>
    </location>
</feature>
<keyword evidence="5 7" id="KW-1133">Transmembrane helix</keyword>
<evidence type="ECO:0000256" key="3">
    <source>
        <dbReference type="ARBA" id="ARBA00022475"/>
    </source>
</evidence>
<keyword evidence="4 7" id="KW-0812">Transmembrane</keyword>
<evidence type="ECO:0000313" key="9">
    <source>
        <dbReference type="EMBL" id="MDZ5609723.1"/>
    </source>
</evidence>
<evidence type="ECO:0000256" key="2">
    <source>
        <dbReference type="ARBA" id="ARBA00007362"/>
    </source>
</evidence>
<organism evidence="9 10">
    <name type="scientific">Bacillus bingmayongensis</name>
    <dbReference type="NCBI Taxonomy" id="1150157"/>
    <lineage>
        <taxon>Bacteria</taxon>
        <taxon>Bacillati</taxon>
        <taxon>Bacillota</taxon>
        <taxon>Bacilli</taxon>
        <taxon>Bacillales</taxon>
        <taxon>Bacillaceae</taxon>
        <taxon>Bacillus</taxon>
    </lineage>
</organism>
<keyword evidence="3" id="KW-1003">Cell membrane</keyword>
<comment type="subcellular location">
    <subcellularLocation>
        <location evidence="1">Cell membrane</location>
        <topology evidence="1">Multi-pass membrane protein</topology>
    </subcellularLocation>
</comment>
<dbReference type="InterPro" id="IPR000620">
    <property type="entry name" value="EamA_dom"/>
</dbReference>
<feature type="transmembrane region" description="Helical" evidence="7">
    <location>
        <begin position="270"/>
        <end position="287"/>
    </location>
</feature>
<feature type="transmembrane region" description="Helical" evidence="7">
    <location>
        <begin position="7"/>
        <end position="24"/>
    </location>
</feature>
<evidence type="ECO:0000256" key="1">
    <source>
        <dbReference type="ARBA" id="ARBA00004651"/>
    </source>
</evidence>
<sequence>MVILNYILICIIFGTTFLTIKIGIEAGAPPLFSAGIRFFLAGIILIIIFMLKRKDVTPYLLSKRIMYAGFCLTFMTFATLYWAEQHISSGLAAVLSATGPMMILLLQSRRNKTKLQKEQLFALIIALIGVSCISLPGMHQQLTFIWSIACLIILVGELFYGIGSIRSKEILSDLLKVSPFLINGIQMFYGGIFLLIASILIEQPNLAILTSWSVQWPILYLIFVGSIGGHGLYYWLLSKTNPVFPSTWLYVSPLIAVITGYVFLGEPINPVMGIGACLILIGVFLANRSTLKVYFKQGGIIEKRNVT</sequence>
<feature type="transmembrane region" description="Helical" evidence="7">
    <location>
        <begin position="64"/>
        <end position="83"/>
    </location>
</feature>